<feature type="compositionally biased region" description="Gly residues" evidence="6">
    <location>
        <begin position="461"/>
        <end position="474"/>
    </location>
</feature>
<dbReference type="Proteomes" id="UP000193240">
    <property type="component" value="Unassembled WGS sequence"/>
</dbReference>
<evidence type="ECO:0000313" key="8">
    <source>
        <dbReference type="Proteomes" id="UP000193240"/>
    </source>
</evidence>
<keyword evidence="8" id="KW-1185">Reference proteome</keyword>
<dbReference type="PIRSF" id="PIRSF000332">
    <property type="entry name" value="FMO"/>
    <property type="match status" value="1"/>
</dbReference>
<dbReference type="Pfam" id="PF13450">
    <property type="entry name" value="NAD_binding_8"/>
    <property type="match status" value="1"/>
</dbReference>
<feature type="region of interest" description="Disordered" evidence="6">
    <location>
        <begin position="460"/>
        <end position="485"/>
    </location>
</feature>
<sequence>MSRPNVKSVAIIGAGAAGAAAAAAFDAEDAFDVIQVFERRETPGGTWIYDPDPAPPAGLKPGKNPPDVDPPLSIPRTLPVALVPSEQTRFDRTPIYDGLTTNVPEIIMSLSDERFAYGPFAPHWVPKQYIQNYFTSHRTDRFLVLNTTVEDVSRHADSWKLTLRRYDAVRKVDVWWAEHFDAVVIANGHYSVPYIPPVPGLEAYIRAFPGRITHSKFYRSAAHHANLKVLVIGNSASGHDITQQLAHSGVVSLPVYQSRRSRNRWDGTSPPAGVAWKPIIASFDPTTGTIHFNDGSALTDIDAVIYCTGYKPSFPFWNSAANGGPLYDYKENRLVDSFQHTFSTRWPRQLGVVGIPRVLTFRSFEYQAIALARLFSGGKELPSAAAMREWEVQRAEKCGREGRTFHTILWDDGETMEWFRWLYEFAGLPGLEGRGRCPPVLTREQRWAYDHVRKYPEPGRGEGQYGCGEEGAMGRGKEKDSAWFI</sequence>
<evidence type="ECO:0000256" key="1">
    <source>
        <dbReference type="ARBA" id="ARBA00009183"/>
    </source>
</evidence>
<reference evidence="7 8" key="1">
    <citation type="journal article" date="2017" name="Genome Announc.">
        <title>Genome sequence of the saprophytic ascomycete Epicoccum nigrum ICMP 19927 strain isolated from New Zealand.</title>
        <authorList>
            <person name="Fokin M."/>
            <person name="Fleetwood D."/>
            <person name="Weir B.S."/>
            <person name="Villas-Boas S.G."/>
        </authorList>
    </citation>
    <scope>NUCLEOTIDE SEQUENCE [LARGE SCALE GENOMIC DNA]</scope>
    <source>
        <strain evidence="7 8">ICMP 19927</strain>
    </source>
</reference>
<evidence type="ECO:0000256" key="5">
    <source>
        <dbReference type="ARBA" id="ARBA00023002"/>
    </source>
</evidence>
<name>A0A1Y2MBS7_EPING</name>
<gene>
    <name evidence="7" type="ORF">B5807_01566</name>
</gene>
<keyword evidence="4" id="KW-0521">NADP</keyword>
<comment type="similarity">
    <text evidence="1">Belongs to the FMO family.</text>
</comment>
<dbReference type="Gene3D" id="3.50.50.60">
    <property type="entry name" value="FAD/NAD(P)-binding domain"/>
    <property type="match status" value="2"/>
</dbReference>
<evidence type="ECO:0000256" key="6">
    <source>
        <dbReference type="SAM" id="MobiDB-lite"/>
    </source>
</evidence>
<evidence type="ECO:0000256" key="2">
    <source>
        <dbReference type="ARBA" id="ARBA00022630"/>
    </source>
</evidence>
<dbReference type="GO" id="GO:0004499">
    <property type="term" value="F:N,N-dimethylaniline monooxygenase activity"/>
    <property type="evidence" value="ECO:0007669"/>
    <property type="project" value="InterPro"/>
</dbReference>
<feature type="compositionally biased region" description="Basic and acidic residues" evidence="6">
    <location>
        <begin position="475"/>
        <end position="485"/>
    </location>
</feature>
<dbReference type="SUPFAM" id="SSF51905">
    <property type="entry name" value="FAD/NAD(P)-binding domain"/>
    <property type="match status" value="2"/>
</dbReference>
<keyword evidence="3" id="KW-0274">FAD</keyword>
<feature type="region of interest" description="Disordered" evidence="6">
    <location>
        <begin position="44"/>
        <end position="67"/>
    </location>
</feature>
<keyword evidence="5" id="KW-0560">Oxidoreductase</keyword>
<dbReference type="GO" id="GO:0050660">
    <property type="term" value="F:flavin adenine dinucleotide binding"/>
    <property type="evidence" value="ECO:0007669"/>
    <property type="project" value="InterPro"/>
</dbReference>
<evidence type="ECO:0000313" key="7">
    <source>
        <dbReference type="EMBL" id="OSS53442.1"/>
    </source>
</evidence>
<dbReference type="InterPro" id="IPR000960">
    <property type="entry name" value="Flavin_mOase"/>
</dbReference>
<proteinExistence type="inferred from homology"/>
<dbReference type="PANTHER" id="PTHR23023">
    <property type="entry name" value="DIMETHYLANILINE MONOOXYGENASE"/>
    <property type="match status" value="1"/>
</dbReference>
<dbReference type="EMBL" id="KZ107838">
    <property type="protein sequence ID" value="OSS53442.1"/>
    <property type="molecule type" value="Genomic_DNA"/>
</dbReference>
<dbReference type="InterPro" id="IPR050346">
    <property type="entry name" value="FMO-like"/>
</dbReference>
<keyword evidence="2" id="KW-0285">Flavoprotein</keyword>
<organism evidence="7 8">
    <name type="scientific">Epicoccum nigrum</name>
    <name type="common">Soil fungus</name>
    <name type="synonym">Epicoccum purpurascens</name>
    <dbReference type="NCBI Taxonomy" id="105696"/>
    <lineage>
        <taxon>Eukaryota</taxon>
        <taxon>Fungi</taxon>
        <taxon>Dikarya</taxon>
        <taxon>Ascomycota</taxon>
        <taxon>Pezizomycotina</taxon>
        <taxon>Dothideomycetes</taxon>
        <taxon>Pleosporomycetidae</taxon>
        <taxon>Pleosporales</taxon>
        <taxon>Pleosporineae</taxon>
        <taxon>Didymellaceae</taxon>
        <taxon>Epicoccum</taxon>
    </lineage>
</organism>
<dbReference type="GO" id="GO:0050661">
    <property type="term" value="F:NADP binding"/>
    <property type="evidence" value="ECO:0007669"/>
    <property type="project" value="InterPro"/>
</dbReference>
<dbReference type="InterPro" id="IPR036188">
    <property type="entry name" value="FAD/NAD-bd_sf"/>
</dbReference>
<evidence type="ECO:0000256" key="3">
    <source>
        <dbReference type="ARBA" id="ARBA00022827"/>
    </source>
</evidence>
<evidence type="ECO:0008006" key="9">
    <source>
        <dbReference type="Google" id="ProtNLM"/>
    </source>
</evidence>
<protein>
    <recommendedName>
        <fullName evidence="9">FAD/NAD(P)-binding domain-containing protein</fullName>
    </recommendedName>
</protein>
<dbReference type="OMA" id="QWAYYDE"/>
<feature type="compositionally biased region" description="Pro residues" evidence="6">
    <location>
        <begin position="52"/>
        <end position="67"/>
    </location>
</feature>
<dbReference type="Pfam" id="PF00743">
    <property type="entry name" value="FMO-like"/>
    <property type="match status" value="2"/>
</dbReference>
<dbReference type="AlphaFoldDB" id="A0A1Y2MBS7"/>
<evidence type="ECO:0000256" key="4">
    <source>
        <dbReference type="ARBA" id="ARBA00022857"/>
    </source>
</evidence>
<dbReference type="InterPro" id="IPR020946">
    <property type="entry name" value="Flavin_mOase-like"/>
</dbReference>
<dbReference type="InParanoid" id="A0A1Y2MBS7"/>
<accession>A0A1Y2MBS7</accession>